<dbReference type="InterPro" id="IPR002933">
    <property type="entry name" value="Peptidase_M20"/>
</dbReference>
<keyword evidence="1" id="KW-0479">Metal-binding</keyword>
<sequence>MSGDQAGGPRPRGGARCAAHVRYRTRVLDLHADLADLTAALIDIPSVSGEEAELADAIEEALRDQAPHLTIIRDGNSIIARTELGRPSRVVLAGHIDTVPIADNVPSTVDGERLYGCGSTDMKSGVAIQLHLAVTLTDPRADLTFFFYECEEVEAARNGLARIAKNSPEQLTADFAILLEPTNGLVEGGCQGTMRAEVAVRGVRAHSARAWLGENAIHEAHEILTALAEYEAERVMVDGLEYREGLQAVAIKGGVAGNVIPDELILTVNYRFAPSKSEADAERFLRRFFDGYALTIVDRAPGALPGLNVPIAQDFIAAVGEPPAPKFGWTDVARFSALGIPAVNFGPGNPALAHTEDENVDIALIYEGASTLLKWLS</sequence>
<dbReference type="Gene3D" id="3.30.70.360">
    <property type="match status" value="1"/>
</dbReference>
<dbReference type="InterPro" id="IPR050072">
    <property type="entry name" value="Peptidase_M20A"/>
</dbReference>
<proteinExistence type="predicted"/>
<dbReference type="InterPro" id="IPR010174">
    <property type="entry name" value="Succinyl-DAP_deSuclase_DapE"/>
</dbReference>
<accession>A0A6J7T2D4</accession>
<keyword evidence="2" id="KW-0378">Hydrolase</keyword>
<feature type="domain" description="Peptidase M20 dimerisation" evidence="3">
    <location>
        <begin position="192"/>
        <end position="286"/>
    </location>
</feature>
<evidence type="ECO:0000313" key="4">
    <source>
        <dbReference type="EMBL" id="CAB5047789.1"/>
    </source>
</evidence>
<evidence type="ECO:0000259" key="3">
    <source>
        <dbReference type="Pfam" id="PF07687"/>
    </source>
</evidence>
<dbReference type="GO" id="GO:0046872">
    <property type="term" value="F:metal ion binding"/>
    <property type="evidence" value="ECO:0007669"/>
    <property type="project" value="UniProtKB-KW"/>
</dbReference>
<dbReference type="GO" id="GO:0008777">
    <property type="term" value="F:acetylornithine deacetylase activity"/>
    <property type="evidence" value="ECO:0007669"/>
    <property type="project" value="TreeGrafter"/>
</dbReference>
<dbReference type="AlphaFoldDB" id="A0A6J7T2D4"/>
<name>A0A6J7T2D4_9ZZZZ</name>
<dbReference type="EMBL" id="CAFBQF010000022">
    <property type="protein sequence ID" value="CAB5047789.1"/>
    <property type="molecule type" value="Genomic_DNA"/>
</dbReference>
<dbReference type="SUPFAM" id="SSF53187">
    <property type="entry name" value="Zn-dependent exopeptidases"/>
    <property type="match status" value="1"/>
</dbReference>
<gene>
    <name evidence="4" type="ORF">UFOPK4295_00577</name>
</gene>
<dbReference type="Pfam" id="PF01546">
    <property type="entry name" value="Peptidase_M20"/>
    <property type="match status" value="1"/>
</dbReference>
<dbReference type="GO" id="GO:0009014">
    <property type="term" value="F:succinyl-diaminopimelate desuccinylase activity"/>
    <property type="evidence" value="ECO:0007669"/>
    <property type="project" value="InterPro"/>
</dbReference>
<evidence type="ECO:0000256" key="2">
    <source>
        <dbReference type="ARBA" id="ARBA00022801"/>
    </source>
</evidence>
<dbReference type="InterPro" id="IPR036264">
    <property type="entry name" value="Bact_exopeptidase_dim_dom"/>
</dbReference>
<protein>
    <submittedName>
        <fullName evidence="4">Unannotated protein</fullName>
    </submittedName>
</protein>
<dbReference type="PANTHER" id="PTHR43808:SF31">
    <property type="entry name" value="N-ACETYL-L-CITRULLINE DEACETYLASE"/>
    <property type="match status" value="1"/>
</dbReference>
<dbReference type="SUPFAM" id="SSF55031">
    <property type="entry name" value="Bacterial exopeptidase dimerisation domain"/>
    <property type="match status" value="1"/>
</dbReference>
<dbReference type="GO" id="GO:0009089">
    <property type="term" value="P:lysine biosynthetic process via diaminopimelate"/>
    <property type="evidence" value="ECO:0007669"/>
    <property type="project" value="InterPro"/>
</dbReference>
<dbReference type="InterPro" id="IPR011650">
    <property type="entry name" value="Peptidase_M20_dimer"/>
</dbReference>
<evidence type="ECO:0000256" key="1">
    <source>
        <dbReference type="ARBA" id="ARBA00022723"/>
    </source>
</evidence>
<dbReference type="Gene3D" id="3.40.630.10">
    <property type="entry name" value="Zn peptidases"/>
    <property type="match status" value="1"/>
</dbReference>
<dbReference type="GO" id="GO:0006526">
    <property type="term" value="P:L-arginine biosynthetic process"/>
    <property type="evidence" value="ECO:0007669"/>
    <property type="project" value="TreeGrafter"/>
</dbReference>
<dbReference type="NCBIfam" id="TIGR01900">
    <property type="entry name" value="dapE-gram_pos"/>
    <property type="match status" value="1"/>
</dbReference>
<reference evidence="4" key="1">
    <citation type="submission" date="2020-05" db="EMBL/GenBank/DDBJ databases">
        <authorList>
            <person name="Chiriac C."/>
            <person name="Salcher M."/>
            <person name="Ghai R."/>
            <person name="Kavagutti S V."/>
        </authorList>
    </citation>
    <scope>NUCLEOTIDE SEQUENCE</scope>
</reference>
<organism evidence="4">
    <name type="scientific">freshwater metagenome</name>
    <dbReference type="NCBI Taxonomy" id="449393"/>
    <lineage>
        <taxon>unclassified sequences</taxon>
        <taxon>metagenomes</taxon>
        <taxon>ecological metagenomes</taxon>
    </lineage>
</organism>
<dbReference type="Pfam" id="PF07687">
    <property type="entry name" value="M20_dimer"/>
    <property type="match status" value="1"/>
</dbReference>
<dbReference type="PANTHER" id="PTHR43808">
    <property type="entry name" value="ACETYLORNITHINE DEACETYLASE"/>
    <property type="match status" value="1"/>
</dbReference>